<evidence type="ECO:0000256" key="1">
    <source>
        <dbReference type="SAM" id="SignalP"/>
    </source>
</evidence>
<keyword evidence="1" id="KW-0732">Signal</keyword>
<dbReference type="EMBL" id="PJAI02000001">
    <property type="protein sequence ID" value="TYK67056.1"/>
    <property type="molecule type" value="Genomic_DNA"/>
</dbReference>
<sequence length="276" mass="31652">MKIKLFFVVFLFLQLGISSSVNAENSISAKKSVNEEKTLKIAFGDALAPWVSPASNNGIIVDIFTQALNPSGYTIENIYLPYARRVNAYKSGEADVSSDMNIRTIQHEKLEGYLSHDAYTYQNYAFALEKNNFNFHHLDELANHSLVSWQGAIAHLGGEYAVMASKNPLYLELHDQAAQVKMLFAERVDVIQLDLQIFKYYRAYVAKNNKVDTTEVVEKFPLFGKSPNGYLFKDSVIRDEFNRRLIEMKENGEYEAIFERYTNKPEFEINKMLQQP</sequence>
<evidence type="ECO:0000313" key="4">
    <source>
        <dbReference type="Proteomes" id="UP000815846"/>
    </source>
</evidence>
<dbReference type="Gene3D" id="3.40.190.10">
    <property type="entry name" value="Periplasmic binding protein-like II"/>
    <property type="match status" value="2"/>
</dbReference>
<dbReference type="Pfam" id="PF00497">
    <property type="entry name" value="SBP_bac_3"/>
    <property type="match status" value="1"/>
</dbReference>
<dbReference type="SUPFAM" id="SSF53850">
    <property type="entry name" value="Periplasmic binding protein-like II"/>
    <property type="match status" value="1"/>
</dbReference>
<organism evidence="3 4">
    <name type="scientific">Colwellia echini</name>
    <dbReference type="NCBI Taxonomy" id="1982103"/>
    <lineage>
        <taxon>Bacteria</taxon>
        <taxon>Pseudomonadati</taxon>
        <taxon>Pseudomonadota</taxon>
        <taxon>Gammaproteobacteria</taxon>
        <taxon>Alteromonadales</taxon>
        <taxon>Colwelliaceae</taxon>
        <taxon>Colwellia</taxon>
    </lineage>
</organism>
<reference evidence="3 4" key="1">
    <citation type="submission" date="2019-08" db="EMBL/GenBank/DDBJ databases">
        <title>Microbe sample from Colwellia echini.</title>
        <authorList>
            <person name="Christiansen L."/>
            <person name="Pathiraja D."/>
            <person name="Schultz-Johansen M."/>
            <person name="Choi I.-G."/>
            <person name="Stougaard P."/>
        </authorList>
    </citation>
    <scope>NUCLEOTIDE SEQUENCE [LARGE SCALE GENOMIC DNA]</scope>
    <source>
        <strain evidence="3 4">A3</strain>
    </source>
</reference>
<evidence type="ECO:0000259" key="2">
    <source>
        <dbReference type="Pfam" id="PF00497"/>
    </source>
</evidence>
<protein>
    <submittedName>
        <fullName evidence="3">ABC transporter substrate-binding protein</fullName>
    </submittedName>
</protein>
<dbReference type="Proteomes" id="UP000815846">
    <property type="component" value="Unassembled WGS sequence"/>
</dbReference>
<name>A0ABY3N0N1_9GAMM</name>
<accession>A0ABY3N0N1</accession>
<evidence type="ECO:0000313" key="3">
    <source>
        <dbReference type="EMBL" id="TYK67056.1"/>
    </source>
</evidence>
<feature type="domain" description="Solute-binding protein family 3/N-terminal" evidence="2">
    <location>
        <begin position="42"/>
        <end position="263"/>
    </location>
</feature>
<comment type="caution">
    <text evidence="3">The sequence shown here is derived from an EMBL/GenBank/DDBJ whole genome shotgun (WGS) entry which is preliminary data.</text>
</comment>
<feature type="chain" id="PRO_5045149520" evidence="1">
    <location>
        <begin position="24"/>
        <end position="276"/>
    </location>
</feature>
<keyword evidence="4" id="KW-1185">Reference proteome</keyword>
<dbReference type="InterPro" id="IPR001638">
    <property type="entry name" value="Solute-binding_3/MltF_N"/>
</dbReference>
<gene>
    <name evidence="3" type="ORF">CWS31_000500</name>
</gene>
<feature type="signal peptide" evidence="1">
    <location>
        <begin position="1"/>
        <end position="23"/>
    </location>
</feature>
<dbReference type="RefSeq" id="WP_101343206.1">
    <property type="nucleotide sequence ID" value="NZ_PJAI02000001.1"/>
</dbReference>
<proteinExistence type="predicted"/>